<feature type="domain" description="Selenoprotein P N-terminal" evidence="8">
    <location>
        <begin position="24"/>
        <end position="255"/>
    </location>
</feature>
<keyword evidence="5" id="KW-0325">Glycoprotein</keyword>
<dbReference type="PANTHER" id="PTHR10105:SF4">
    <property type="entry name" value="SELENOPROTEIN P2"/>
    <property type="match status" value="1"/>
</dbReference>
<dbReference type="OrthoDB" id="6134775at2759"/>
<dbReference type="EMBL" id="WNTK01000005">
    <property type="protein sequence ID" value="KAG9482860.1"/>
    <property type="molecule type" value="Genomic_DNA"/>
</dbReference>
<evidence type="ECO:0000313" key="9">
    <source>
        <dbReference type="EMBL" id="KAG9482860.1"/>
    </source>
</evidence>
<dbReference type="InterPro" id="IPR037941">
    <property type="entry name" value="SeP"/>
</dbReference>
<organism evidence="9 10">
    <name type="scientific">Eleutherodactylus coqui</name>
    <name type="common">Puerto Rican coqui</name>
    <dbReference type="NCBI Taxonomy" id="57060"/>
    <lineage>
        <taxon>Eukaryota</taxon>
        <taxon>Metazoa</taxon>
        <taxon>Chordata</taxon>
        <taxon>Craniata</taxon>
        <taxon>Vertebrata</taxon>
        <taxon>Euteleostomi</taxon>
        <taxon>Amphibia</taxon>
        <taxon>Batrachia</taxon>
        <taxon>Anura</taxon>
        <taxon>Neobatrachia</taxon>
        <taxon>Hyloidea</taxon>
        <taxon>Eleutherodactylidae</taxon>
        <taxon>Eleutherodactylinae</taxon>
        <taxon>Eleutherodactylus</taxon>
        <taxon>Eleutherodactylus</taxon>
    </lineage>
</organism>
<evidence type="ECO:0000256" key="1">
    <source>
        <dbReference type="ARBA" id="ARBA00004613"/>
    </source>
</evidence>
<name>A0A8J6F991_ELECQ</name>
<reference evidence="9" key="1">
    <citation type="thesis" date="2020" institute="ProQuest LLC" country="789 East Eisenhower Parkway, Ann Arbor, MI, USA">
        <title>Comparative Genomics and Chromosome Evolution.</title>
        <authorList>
            <person name="Mudd A.B."/>
        </authorList>
    </citation>
    <scope>NUCLEOTIDE SEQUENCE</scope>
    <source>
        <strain evidence="9">HN-11 Male</strain>
        <tissue evidence="9">Kidney and liver</tissue>
    </source>
</reference>
<evidence type="ECO:0000256" key="6">
    <source>
        <dbReference type="SAM" id="MobiDB-lite"/>
    </source>
</evidence>
<feature type="chain" id="PRO_5035151185" description="Selenoprotein P N-terminal domain-containing protein" evidence="7">
    <location>
        <begin position="23"/>
        <end position="269"/>
    </location>
</feature>
<protein>
    <recommendedName>
        <fullName evidence="8">Selenoprotein P N-terminal domain-containing protein</fullName>
    </recommendedName>
</protein>
<feature type="region of interest" description="Disordered" evidence="6">
    <location>
        <begin position="196"/>
        <end position="269"/>
    </location>
</feature>
<dbReference type="Proteomes" id="UP000770717">
    <property type="component" value="Unassembled WGS sequence"/>
</dbReference>
<dbReference type="GO" id="GO:0008430">
    <property type="term" value="F:selenium binding"/>
    <property type="evidence" value="ECO:0007669"/>
    <property type="project" value="InterPro"/>
</dbReference>
<sequence length="269" mass="30476">MMRGPSLFIASLLGLLTSILSASNDTSFCKPPPPWSVADEEPMGRSIGQVAVVALLQASCGFCLIQAANMGPLRDKLADRGLTNISYIIVNDQSFLSKHMFPELKRSAPAGIPVYQQLPDQEDVWKILDGSKDDFLVYDRCGRLTFHIRLPFSYLHFPYVEAAIISTYYEDYCQNCSFYANITQNKMNETFRHNATDVKPEQRPGAEPPGPEEEQDNKDKPGKLRNIDHSEGHHEQQHQRAQSERQQPNRDREPQEAIDRRQSSAALRQ</sequence>
<proteinExistence type="predicted"/>
<accession>A0A8J6F991</accession>
<keyword evidence="2" id="KW-0964">Secreted</keyword>
<evidence type="ECO:0000313" key="10">
    <source>
        <dbReference type="Proteomes" id="UP000770717"/>
    </source>
</evidence>
<evidence type="ECO:0000256" key="4">
    <source>
        <dbReference type="ARBA" id="ARBA00022933"/>
    </source>
</evidence>
<dbReference type="GO" id="GO:0005576">
    <property type="term" value="C:extracellular region"/>
    <property type="evidence" value="ECO:0007669"/>
    <property type="project" value="UniProtKB-SubCell"/>
</dbReference>
<dbReference type="GO" id="GO:0001887">
    <property type="term" value="P:selenium compound metabolic process"/>
    <property type="evidence" value="ECO:0007669"/>
    <property type="project" value="TreeGrafter"/>
</dbReference>
<keyword evidence="10" id="KW-1185">Reference proteome</keyword>
<keyword evidence="3 7" id="KW-0732">Signal</keyword>
<dbReference type="AlphaFoldDB" id="A0A8J6F991"/>
<dbReference type="Pfam" id="PF04592">
    <property type="entry name" value="SelP_N"/>
    <property type="match status" value="1"/>
</dbReference>
<feature type="signal peptide" evidence="7">
    <location>
        <begin position="1"/>
        <end position="22"/>
    </location>
</feature>
<feature type="compositionally biased region" description="Basic and acidic residues" evidence="6">
    <location>
        <begin position="217"/>
        <end position="262"/>
    </location>
</feature>
<evidence type="ECO:0000256" key="5">
    <source>
        <dbReference type="ARBA" id="ARBA00023180"/>
    </source>
</evidence>
<dbReference type="PANTHER" id="PTHR10105">
    <property type="entry name" value="SELENOPROTEIN P"/>
    <property type="match status" value="1"/>
</dbReference>
<evidence type="ECO:0000259" key="8">
    <source>
        <dbReference type="Pfam" id="PF04592"/>
    </source>
</evidence>
<dbReference type="InterPro" id="IPR007671">
    <property type="entry name" value="Selenoprotein-P_N"/>
</dbReference>
<comment type="subcellular location">
    <subcellularLocation>
        <location evidence="1">Secreted</location>
    </subcellularLocation>
</comment>
<gene>
    <name evidence="9" type="ORF">GDO78_009040</name>
</gene>
<keyword evidence="4" id="KW-0712">Selenocysteine</keyword>
<evidence type="ECO:0000256" key="7">
    <source>
        <dbReference type="SAM" id="SignalP"/>
    </source>
</evidence>
<evidence type="ECO:0000256" key="3">
    <source>
        <dbReference type="ARBA" id="ARBA00022729"/>
    </source>
</evidence>
<comment type="caution">
    <text evidence="9">The sequence shown here is derived from an EMBL/GenBank/DDBJ whole genome shotgun (WGS) entry which is preliminary data.</text>
</comment>
<evidence type="ECO:0000256" key="2">
    <source>
        <dbReference type="ARBA" id="ARBA00022525"/>
    </source>
</evidence>